<proteinExistence type="predicted"/>
<sequence length="423" mass="45506">MASSASTSRHAQKSSKKGNINRKGPQRPPTFTDPLPPTKDAVLRVALKTALAGGEFIDTKIYTYSRRAVSGAVDRPRPVYANSTTLKATSEFFVSLLSGGFAESRMESLDADLQSGEEGSTDLYEYHSDSDLEDEVVDGDEDVAADAAASTQLNSKADGTGDDAAAATGDDRVGSPGGVEFETARALSLLGTDRFSTASSSSIAPATDNTRRFGRTVFLKNVAFKTLQAFIFYVFTGEVKFASLKSQLDHLDEGQPEVVFDSNSSAPPSCSPKSMYRLAEMCGIKELQELALNDIKMKLSSKNILDELFSTFTSWYPDVEQAELDFLTKGDIPSDVVAVMPRVVGRMAASGVPHGGHVITALLKVLVASHNGRSTHASSNSQLQKELADTKASLEKARQCPNGHNRTAQTQVYCNNCGTYYYV</sequence>
<dbReference type="Gene3D" id="3.30.710.10">
    <property type="entry name" value="Potassium Channel Kv1.1, Chain A"/>
    <property type="match status" value="1"/>
</dbReference>
<keyword evidence="3" id="KW-1185">Reference proteome</keyword>
<dbReference type="OrthoDB" id="6359816at2759"/>
<evidence type="ECO:0000313" key="3">
    <source>
        <dbReference type="Proteomes" id="UP000006352"/>
    </source>
</evidence>
<evidence type="ECO:0000256" key="1">
    <source>
        <dbReference type="SAM" id="MobiDB-lite"/>
    </source>
</evidence>
<gene>
    <name evidence="2" type="ORF">FIBRA_01883</name>
</gene>
<dbReference type="STRING" id="599839.J4G184"/>
<feature type="region of interest" description="Disordered" evidence="1">
    <location>
        <begin position="150"/>
        <end position="177"/>
    </location>
</feature>
<dbReference type="RefSeq" id="XP_012179141.1">
    <property type="nucleotide sequence ID" value="XM_012323751.1"/>
</dbReference>
<evidence type="ECO:0000313" key="2">
    <source>
        <dbReference type="EMBL" id="CCL99858.1"/>
    </source>
</evidence>
<name>J4G184_9APHY</name>
<organism evidence="2 3">
    <name type="scientific">Fibroporia radiculosa</name>
    <dbReference type="NCBI Taxonomy" id="599839"/>
    <lineage>
        <taxon>Eukaryota</taxon>
        <taxon>Fungi</taxon>
        <taxon>Dikarya</taxon>
        <taxon>Basidiomycota</taxon>
        <taxon>Agaricomycotina</taxon>
        <taxon>Agaricomycetes</taxon>
        <taxon>Polyporales</taxon>
        <taxon>Fibroporiaceae</taxon>
        <taxon>Fibroporia</taxon>
    </lineage>
</organism>
<reference evidence="2 3" key="1">
    <citation type="journal article" date="2012" name="Appl. Environ. Microbiol.">
        <title>Short-read sequencing for genomic analysis of the brown rot fungus Fibroporia radiculosa.</title>
        <authorList>
            <person name="Tang J.D."/>
            <person name="Perkins A.D."/>
            <person name="Sonstegard T.S."/>
            <person name="Schroeder S.G."/>
            <person name="Burgess S.C."/>
            <person name="Diehl S.V."/>
        </authorList>
    </citation>
    <scope>NUCLEOTIDE SEQUENCE [LARGE SCALE GENOMIC DNA]</scope>
    <source>
        <strain evidence="2 3">TFFH 294</strain>
    </source>
</reference>
<accession>J4G184</accession>
<protein>
    <recommendedName>
        <fullName evidence="4">BTB domain-containing protein</fullName>
    </recommendedName>
</protein>
<feature type="region of interest" description="Disordered" evidence="1">
    <location>
        <begin position="1"/>
        <end position="38"/>
    </location>
</feature>
<dbReference type="InterPro" id="IPR011333">
    <property type="entry name" value="SKP1/BTB/POZ_sf"/>
</dbReference>
<dbReference type="EMBL" id="HE796953">
    <property type="protein sequence ID" value="CCL99858.1"/>
    <property type="molecule type" value="Genomic_DNA"/>
</dbReference>
<dbReference type="Proteomes" id="UP000006352">
    <property type="component" value="Unassembled WGS sequence"/>
</dbReference>
<dbReference type="InParanoid" id="J4G184"/>
<dbReference type="HOGENOM" id="CLU_043561_1_1_1"/>
<feature type="compositionally biased region" description="Basic residues" evidence="1">
    <location>
        <begin position="10"/>
        <end position="20"/>
    </location>
</feature>
<evidence type="ECO:0008006" key="4">
    <source>
        <dbReference type="Google" id="ProtNLM"/>
    </source>
</evidence>
<dbReference type="GeneID" id="24094769"/>
<dbReference type="AlphaFoldDB" id="J4G184"/>